<dbReference type="AlphaFoldDB" id="A0A183SM31"/>
<name>A0A183SM31_SCHSO</name>
<feature type="region of interest" description="Disordered" evidence="1">
    <location>
        <begin position="80"/>
        <end position="141"/>
    </location>
</feature>
<dbReference type="EMBL" id="UYSU01033186">
    <property type="protein sequence ID" value="VDL91664.1"/>
    <property type="molecule type" value="Genomic_DNA"/>
</dbReference>
<evidence type="ECO:0000313" key="4">
    <source>
        <dbReference type="WBParaSite" id="SSLN_0000545001-mRNA-1"/>
    </source>
</evidence>
<protein>
    <submittedName>
        <fullName evidence="4">RRM domain-containing protein</fullName>
    </submittedName>
</protein>
<organism evidence="4">
    <name type="scientific">Schistocephalus solidus</name>
    <name type="common">Tapeworm</name>
    <dbReference type="NCBI Taxonomy" id="70667"/>
    <lineage>
        <taxon>Eukaryota</taxon>
        <taxon>Metazoa</taxon>
        <taxon>Spiralia</taxon>
        <taxon>Lophotrochozoa</taxon>
        <taxon>Platyhelminthes</taxon>
        <taxon>Cestoda</taxon>
        <taxon>Eucestoda</taxon>
        <taxon>Diphyllobothriidea</taxon>
        <taxon>Diphyllobothriidae</taxon>
        <taxon>Schistocephalus</taxon>
    </lineage>
</organism>
<gene>
    <name evidence="2" type="ORF">SSLN_LOCUS5279</name>
</gene>
<evidence type="ECO:0000313" key="3">
    <source>
        <dbReference type="Proteomes" id="UP000275846"/>
    </source>
</evidence>
<dbReference type="WBParaSite" id="SSLN_0000545001-mRNA-1">
    <property type="protein sequence ID" value="SSLN_0000545001-mRNA-1"/>
    <property type="gene ID" value="SSLN_0000545001"/>
</dbReference>
<reference evidence="2 3" key="2">
    <citation type="submission" date="2018-11" db="EMBL/GenBank/DDBJ databases">
        <authorList>
            <consortium name="Pathogen Informatics"/>
        </authorList>
    </citation>
    <scope>NUCLEOTIDE SEQUENCE [LARGE SCALE GENOMIC DNA]</scope>
    <source>
        <strain evidence="2 3">NST_G2</strain>
    </source>
</reference>
<evidence type="ECO:0000256" key="1">
    <source>
        <dbReference type="SAM" id="MobiDB-lite"/>
    </source>
</evidence>
<evidence type="ECO:0000313" key="2">
    <source>
        <dbReference type="EMBL" id="VDL91664.1"/>
    </source>
</evidence>
<sequence length="176" mass="19195">MLIPWRSDEQANAILIAPNFIIVRVNQPKRSSINKYSASIWFAEFDNERRMLKGAGTVGPGVDYSVEIFTTSLAPPHLTASYSSGKKRNRDNAPGKSASVDGFSLSAEEVNGSRLQKRGHSLQGKTRDRAQLPRTPSNWKTDSSILASSILGSCSGITRPCFEEPMLGRTQLGILG</sequence>
<reference evidence="4" key="1">
    <citation type="submission" date="2016-06" db="UniProtKB">
        <authorList>
            <consortium name="WormBaseParasite"/>
        </authorList>
    </citation>
    <scope>IDENTIFICATION</scope>
</reference>
<accession>A0A183SM31</accession>
<proteinExistence type="predicted"/>
<keyword evidence="3" id="KW-1185">Reference proteome</keyword>
<dbReference type="Proteomes" id="UP000275846">
    <property type="component" value="Unassembled WGS sequence"/>
</dbReference>